<gene>
    <name evidence="4" type="ORF">Dac01nite_01350</name>
</gene>
<keyword evidence="5" id="KW-1185">Reference proteome</keyword>
<dbReference type="InterPro" id="IPR025241">
    <property type="entry name" value="DUF4190"/>
</dbReference>
<dbReference type="Pfam" id="PF13828">
    <property type="entry name" value="DUF4190"/>
    <property type="match status" value="1"/>
</dbReference>
<evidence type="ECO:0000256" key="2">
    <source>
        <dbReference type="SAM" id="Phobius"/>
    </source>
</evidence>
<sequence length="148" mass="15648">MTTPPEDPFARTPHQDAHEWSSPSGEAGPQHDTPPPPPPGQVPYAMQQYPPPPYQQGYYGPDPRTQKNWMGIVSLVASLSTIVTGIGCIAGIVFGHLGLNAAKNGEANNRGLSLAGLITGYVFLGIGLLVVAAYVVFFAVLVSAETTY</sequence>
<feature type="transmembrane region" description="Helical" evidence="2">
    <location>
        <begin position="72"/>
        <end position="94"/>
    </location>
</feature>
<name>A0A919UK59_9MICO</name>
<evidence type="ECO:0000259" key="3">
    <source>
        <dbReference type="Pfam" id="PF13828"/>
    </source>
</evidence>
<dbReference type="Proteomes" id="UP000652354">
    <property type="component" value="Unassembled WGS sequence"/>
</dbReference>
<comment type="caution">
    <text evidence="4">The sequence shown here is derived from an EMBL/GenBank/DDBJ whole genome shotgun (WGS) entry which is preliminary data.</text>
</comment>
<feature type="compositionally biased region" description="Pro residues" evidence="1">
    <location>
        <begin position="32"/>
        <end position="41"/>
    </location>
</feature>
<evidence type="ECO:0000313" key="5">
    <source>
        <dbReference type="Proteomes" id="UP000652354"/>
    </source>
</evidence>
<protein>
    <recommendedName>
        <fullName evidence="3">DUF4190 domain-containing protein</fullName>
    </recommendedName>
</protein>
<feature type="region of interest" description="Disordered" evidence="1">
    <location>
        <begin position="1"/>
        <end position="62"/>
    </location>
</feature>
<dbReference type="EMBL" id="BONR01000001">
    <property type="protein sequence ID" value="GIG53383.1"/>
    <property type="molecule type" value="Genomic_DNA"/>
</dbReference>
<proteinExistence type="predicted"/>
<evidence type="ECO:0000313" key="4">
    <source>
        <dbReference type="EMBL" id="GIG53383.1"/>
    </source>
</evidence>
<feature type="transmembrane region" description="Helical" evidence="2">
    <location>
        <begin position="114"/>
        <end position="142"/>
    </location>
</feature>
<keyword evidence="2" id="KW-0812">Transmembrane</keyword>
<dbReference type="AlphaFoldDB" id="A0A919UK59"/>
<dbReference type="RefSeq" id="WP_203652858.1">
    <property type="nucleotide sequence ID" value="NZ_BONR01000001.1"/>
</dbReference>
<reference evidence="4" key="1">
    <citation type="submission" date="2021-01" db="EMBL/GenBank/DDBJ databases">
        <title>Whole genome shotgun sequence of Demequina activiva NBRC 110675.</title>
        <authorList>
            <person name="Komaki H."/>
            <person name="Tamura T."/>
        </authorList>
    </citation>
    <scope>NUCLEOTIDE SEQUENCE</scope>
    <source>
        <strain evidence="4">NBRC 110675</strain>
    </source>
</reference>
<feature type="domain" description="DUF4190" evidence="3">
    <location>
        <begin position="70"/>
        <end position="129"/>
    </location>
</feature>
<evidence type="ECO:0000256" key="1">
    <source>
        <dbReference type="SAM" id="MobiDB-lite"/>
    </source>
</evidence>
<keyword evidence="2" id="KW-1133">Transmembrane helix</keyword>
<keyword evidence="2" id="KW-0472">Membrane</keyword>
<accession>A0A919UK59</accession>
<organism evidence="4 5">
    <name type="scientific">Demequina activiva</name>
    <dbReference type="NCBI Taxonomy" id="1582364"/>
    <lineage>
        <taxon>Bacteria</taxon>
        <taxon>Bacillati</taxon>
        <taxon>Actinomycetota</taxon>
        <taxon>Actinomycetes</taxon>
        <taxon>Micrococcales</taxon>
        <taxon>Demequinaceae</taxon>
        <taxon>Demequina</taxon>
    </lineage>
</organism>